<evidence type="ECO:0000259" key="1">
    <source>
        <dbReference type="Pfam" id="PF06230"/>
    </source>
</evidence>
<dbReference type="InterPro" id="IPR041255">
    <property type="entry name" value="LpxI_N"/>
</dbReference>
<accession>A0A1Y4DB15</accession>
<evidence type="ECO:0000259" key="2">
    <source>
        <dbReference type="Pfam" id="PF17930"/>
    </source>
</evidence>
<dbReference type="AlphaFoldDB" id="A0A1Y4DB15"/>
<evidence type="ECO:0000313" key="3">
    <source>
        <dbReference type="EMBL" id="OUO56236.1"/>
    </source>
</evidence>
<dbReference type="RefSeq" id="WP_087289113.1">
    <property type="nucleotide sequence ID" value="NZ_NFJD01000004.1"/>
</dbReference>
<dbReference type="Pfam" id="PF06230">
    <property type="entry name" value="LpxI_C"/>
    <property type="match status" value="1"/>
</dbReference>
<keyword evidence="4" id="KW-1185">Reference proteome</keyword>
<protein>
    <recommendedName>
        <fullName evidence="5">DUF1009 domain-containing protein</fullName>
    </recommendedName>
</protein>
<name>A0A1Y4DB15_9BACT</name>
<comment type="caution">
    <text evidence="3">The sequence shown here is derived from an EMBL/GenBank/DDBJ whole genome shotgun (WGS) entry which is preliminary data.</text>
</comment>
<dbReference type="Proteomes" id="UP000196368">
    <property type="component" value="Unassembled WGS sequence"/>
</dbReference>
<dbReference type="Gene3D" id="3.40.50.20">
    <property type="match status" value="1"/>
</dbReference>
<feature type="domain" description="LpxI N-terminal" evidence="2">
    <location>
        <begin position="5"/>
        <end position="134"/>
    </location>
</feature>
<dbReference type="InterPro" id="IPR010415">
    <property type="entry name" value="LpxI_C"/>
</dbReference>
<evidence type="ECO:0008006" key="5">
    <source>
        <dbReference type="Google" id="ProtNLM"/>
    </source>
</evidence>
<dbReference type="Pfam" id="PF17930">
    <property type="entry name" value="LpxI_N"/>
    <property type="match status" value="1"/>
</dbReference>
<dbReference type="OrthoDB" id="9789836at2"/>
<organism evidence="3 4">
    <name type="scientific">Candidatus Avelusimicrobium gallicola</name>
    <dbReference type="NCBI Taxonomy" id="2562704"/>
    <lineage>
        <taxon>Bacteria</taxon>
        <taxon>Pseudomonadati</taxon>
        <taxon>Elusimicrobiota</taxon>
        <taxon>Elusimicrobia</taxon>
        <taxon>Elusimicrobiales</taxon>
        <taxon>Elusimicrobiaceae</taxon>
        <taxon>Candidatus Avelusimicrobium</taxon>
    </lineage>
</organism>
<proteinExistence type="predicted"/>
<feature type="domain" description="LpxI C-terminal" evidence="1">
    <location>
        <begin position="139"/>
        <end position="272"/>
    </location>
</feature>
<sequence>MTTKKIGLIAGEGKMPVYIAQKATANGYEVYVAGAKGNAKEEDFKTCARVFRAFRLGQLGAGIRFFKEHGVTRVVMAGRVQHTSIFSNLMPDLRGAKFLASLKNMQAKNILSRVMDEFKKDGITFENSALFLEDFMPQKGLLSARPLTPEEEKTAAFGYKIAKAIAALDIGLTCVVSQNAVIAVEGMEGTDRCILRAGELYKSSAEKKSTVAVVKVARPDQDSRFDLPVIGKGTVESLHKAGFEVLAFEAGKTLVLDLEEVIRLADKYHISVTAI</sequence>
<dbReference type="InterPro" id="IPR053174">
    <property type="entry name" value="LpxI"/>
</dbReference>
<dbReference type="PANTHER" id="PTHR39962:SF1">
    <property type="entry name" value="LPXI FAMILY PROTEIN"/>
    <property type="match status" value="1"/>
</dbReference>
<gene>
    <name evidence="3" type="ORF">B5F75_06355</name>
</gene>
<evidence type="ECO:0000313" key="4">
    <source>
        <dbReference type="Proteomes" id="UP000196368"/>
    </source>
</evidence>
<dbReference type="PANTHER" id="PTHR39962">
    <property type="entry name" value="BLL4848 PROTEIN"/>
    <property type="match status" value="1"/>
</dbReference>
<reference evidence="4" key="1">
    <citation type="submission" date="2017-04" db="EMBL/GenBank/DDBJ databases">
        <title>Function of individual gut microbiota members based on whole genome sequencing of pure cultures obtained from chicken caecum.</title>
        <authorList>
            <person name="Medvecky M."/>
            <person name="Cejkova D."/>
            <person name="Polansky O."/>
            <person name="Karasova D."/>
            <person name="Kubasova T."/>
            <person name="Cizek A."/>
            <person name="Rychlik I."/>
        </authorList>
    </citation>
    <scope>NUCLEOTIDE SEQUENCE [LARGE SCALE GENOMIC DNA]</scope>
    <source>
        <strain evidence="4">An273</strain>
    </source>
</reference>
<dbReference type="EMBL" id="NFJD01000004">
    <property type="protein sequence ID" value="OUO56236.1"/>
    <property type="molecule type" value="Genomic_DNA"/>
</dbReference>
<dbReference type="Gene3D" id="3.40.140.80">
    <property type="match status" value="1"/>
</dbReference>
<dbReference type="InterPro" id="IPR043167">
    <property type="entry name" value="LpxI_C_sf"/>
</dbReference>